<reference evidence="1 2" key="1">
    <citation type="submission" date="2016-11" db="EMBL/GenBank/DDBJ databases">
        <title>Trade-off between light-utilization and light-protection in marine flavobacteria.</title>
        <authorList>
            <person name="Kumagai Y."/>
        </authorList>
    </citation>
    <scope>NUCLEOTIDE SEQUENCE [LARGE SCALE GENOMIC DNA]</scope>
    <source>
        <strain evidence="1 2">NBRC 107125</strain>
    </source>
</reference>
<dbReference type="InterPro" id="IPR008441">
    <property type="entry name" value="AfumC-like_glycosyl_Trfase"/>
</dbReference>
<evidence type="ECO:0000313" key="1">
    <source>
        <dbReference type="EMBL" id="ARN72875.1"/>
    </source>
</evidence>
<proteinExistence type="predicted"/>
<dbReference type="OrthoDB" id="277808at2"/>
<dbReference type="KEGG" id="osg:BST96_01395"/>
<dbReference type="InterPro" id="IPR051706">
    <property type="entry name" value="Glycosyltransferase_domain"/>
</dbReference>
<evidence type="ECO:0000313" key="2">
    <source>
        <dbReference type="Proteomes" id="UP000193450"/>
    </source>
</evidence>
<dbReference type="GO" id="GO:0000030">
    <property type="term" value="F:mannosyltransferase activity"/>
    <property type="evidence" value="ECO:0007669"/>
    <property type="project" value="TreeGrafter"/>
</dbReference>
<protein>
    <recommendedName>
        <fullName evidence="3">Capsular biosynthesis protein</fullName>
    </recommendedName>
</protein>
<dbReference type="Pfam" id="PF05704">
    <property type="entry name" value="Caps_synth"/>
    <property type="match status" value="1"/>
</dbReference>
<dbReference type="RefSeq" id="WP_085756965.1">
    <property type="nucleotide sequence ID" value="NZ_CP019343.1"/>
</dbReference>
<dbReference type="Gene3D" id="3.90.550.20">
    <property type="match status" value="1"/>
</dbReference>
<gene>
    <name evidence="1" type="ORF">BST96_01395</name>
</gene>
<dbReference type="PANTHER" id="PTHR32385:SF15">
    <property type="entry name" value="INOSITOL PHOSPHOCERAMIDE MANNOSYLTRANSFERASE 1"/>
    <property type="match status" value="1"/>
</dbReference>
<dbReference type="Proteomes" id="UP000193450">
    <property type="component" value="Chromosome"/>
</dbReference>
<sequence length="291" mass="34171">MQTLSNKDNSHAIPKKIWFLWLQGYDEAPKLVQRCFESWQYHNPDWELTFLTEDNMADYIDLGLPAEKMAKLTRPLISDLVRLKLLAEHGGVWVDSTCICKQPLDHWLGQYLDSGFFVFHQHDKERILTSWFMASEPGNALTSKMYHGFSDYFLNNSFSNYGRFKRPLRKLTEKILNKSPRTTRYWFSPFVSKVLRISPYFAIHYLFEKLVFEDSVCKAIWESTNDFPAVAPQKIRRVGPLTPITPELKQDFDQGIDPLYKLKYKWSEHIEKGEVDTVIGYLLNKDITANR</sequence>
<accession>A0A1X9NAA9</accession>
<dbReference type="GO" id="GO:0016020">
    <property type="term" value="C:membrane"/>
    <property type="evidence" value="ECO:0007669"/>
    <property type="project" value="GOC"/>
</dbReference>
<name>A0A1X9NAA9_9GAMM</name>
<organism evidence="1 2">
    <name type="scientific">Oceanicoccus sagamiensis</name>
    <dbReference type="NCBI Taxonomy" id="716816"/>
    <lineage>
        <taxon>Bacteria</taxon>
        <taxon>Pseudomonadati</taxon>
        <taxon>Pseudomonadota</taxon>
        <taxon>Gammaproteobacteria</taxon>
        <taxon>Cellvibrionales</taxon>
        <taxon>Spongiibacteraceae</taxon>
        <taxon>Oceanicoccus</taxon>
    </lineage>
</organism>
<evidence type="ECO:0008006" key="3">
    <source>
        <dbReference type="Google" id="ProtNLM"/>
    </source>
</evidence>
<dbReference type="STRING" id="716816.BST96_01395"/>
<dbReference type="PANTHER" id="PTHR32385">
    <property type="entry name" value="MANNOSYL PHOSPHORYLINOSITOL CERAMIDE SYNTHASE"/>
    <property type="match status" value="1"/>
</dbReference>
<dbReference type="EMBL" id="CP019343">
    <property type="protein sequence ID" value="ARN72875.1"/>
    <property type="molecule type" value="Genomic_DNA"/>
</dbReference>
<keyword evidence="2" id="KW-1185">Reference proteome</keyword>
<dbReference type="SUPFAM" id="SSF53448">
    <property type="entry name" value="Nucleotide-diphospho-sugar transferases"/>
    <property type="match status" value="1"/>
</dbReference>
<dbReference type="AlphaFoldDB" id="A0A1X9NAA9"/>
<dbReference type="GO" id="GO:0051999">
    <property type="term" value="P:mannosyl-inositol phosphorylceramide biosynthetic process"/>
    <property type="evidence" value="ECO:0007669"/>
    <property type="project" value="TreeGrafter"/>
</dbReference>
<dbReference type="InterPro" id="IPR029044">
    <property type="entry name" value="Nucleotide-diphossugar_trans"/>
</dbReference>